<proteinExistence type="predicted"/>
<comment type="caution">
    <text evidence="1">The sequence shown here is derived from an EMBL/GenBank/DDBJ whole genome shotgun (WGS) entry which is preliminary data.</text>
</comment>
<evidence type="ECO:0000313" key="2">
    <source>
        <dbReference type="Proteomes" id="UP000054653"/>
    </source>
</evidence>
<accession>A0A0V1CA36</accession>
<name>A0A0V1CA36_TRIBR</name>
<protein>
    <submittedName>
        <fullName evidence="1">Uncharacterized protein</fullName>
    </submittedName>
</protein>
<dbReference type="EMBL" id="JYDI01000306">
    <property type="protein sequence ID" value="KRY46128.1"/>
    <property type="molecule type" value="Genomic_DNA"/>
</dbReference>
<reference evidence="1 2" key="1">
    <citation type="submission" date="2015-01" db="EMBL/GenBank/DDBJ databases">
        <title>Evolution of Trichinella species and genotypes.</title>
        <authorList>
            <person name="Korhonen P.K."/>
            <person name="Edoardo P."/>
            <person name="Giuseppe L.R."/>
            <person name="Gasser R.B."/>
        </authorList>
    </citation>
    <scope>NUCLEOTIDE SEQUENCE [LARGE SCALE GENOMIC DNA]</scope>
    <source>
        <strain evidence="1">ISS120</strain>
    </source>
</reference>
<evidence type="ECO:0000313" key="1">
    <source>
        <dbReference type="EMBL" id="KRY46128.1"/>
    </source>
</evidence>
<keyword evidence="2" id="KW-1185">Reference proteome</keyword>
<dbReference type="AlphaFoldDB" id="A0A0V1CA36"/>
<organism evidence="1 2">
    <name type="scientific">Trichinella britovi</name>
    <name type="common">Parasitic roundworm</name>
    <dbReference type="NCBI Taxonomy" id="45882"/>
    <lineage>
        <taxon>Eukaryota</taxon>
        <taxon>Metazoa</taxon>
        <taxon>Ecdysozoa</taxon>
        <taxon>Nematoda</taxon>
        <taxon>Enoplea</taxon>
        <taxon>Dorylaimia</taxon>
        <taxon>Trichinellida</taxon>
        <taxon>Trichinellidae</taxon>
        <taxon>Trichinella</taxon>
    </lineage>
</organism>
<dbReference type="Proteomes" id="UP000054653">
    <property type="component" value="Unassembled WGS sequence"/>
</dbReference>
<sequence>MDTNEHRLITTQKPTTFAHTTVRRSLTKTAAFITSSSLTYRTPTTVLMKGNVHINVSNSRKPTTLHHTVVCTEELHVNLLASQVKIGTDNAEATAKCSFLVDFYWQQTRNEILLRYEKATRTKILLLHCPSLRLAVARTERELKHSFEVVSRGKAVYNETPVESIPEEG</sequence>
<gene>
    <name evidence="1" type="ORF">T03_16423</name>
</gene>